<gene>
    <name evidence="1" type="ORF">ACFQU8_07550</name>
</gene>
<dbReference type="RefSeq" id="WP_382358609.1">
    <property type="nucleotide sequence ID" value="NZ_JBHTGR010000015.1"/>
</dbReference>
<dbReference type="Proteomes" id="UP001596620">
    <property type="component" value="Unassembled WGS sequence"/>
</dbReference>
<proteinExistence type="predicted"/>
<dbReference type="EMBL" id="JBHTGR010000015">
    <property type="protein sequence ID" value="MFC7747089.1"/>
    <property type="molecule type" value="Genomic_DNA"/>
</dbReference>
<comment type="caution">
    <text evidence="1">The sequence shown here is derived from an EMBL/GenBank/DDBJ whole genome shotgun (WGS) entry which is preliminary data.</text>
</comment>
<accession>A0ABW2UTI7</accession>
<evidence type="ECO:0000313" key="2">
    <source>
        <dbReference type="Proteomes" id="UP001596620"/>
    </source>
</evidence>
<protein>
    <submittedName>
        <fullName evidence="1">Uncharacterized protein</fullName>
    </submittedName>
</protein>
<name>A0ABW2UTI7_9BACI</name>
<reference evidence="2" key="1">
    <citation type="journal article" date="2019" name="Int. J. Syst. Evol. Microbiol.">
        <title>The Global Catalogue of Microorganisms (GCM) 10K type strain sequencing project: providing services to taxonomists for standard genome sequencing and annotation.</title>
        <authorList>
            <consortium name="The Broad Institute Genomics Platform"/>
            <consortium name="The Broad Institute Genome Sequencing Center for Infectious Disease"/>
            <person name="Wu L."/>
            <person name="Ma J."/>
        </authorList>
    </citation>
    <scope>NUCLEOTIDE SEQUENCE [LARGE SCALE GENOMIC DNA]</scope>
    <source>
        <strain evidence="2">JCM 30234</strain>
    </source>
</reference>
<evidence type="ECO:0000313" key="1">
    <source>
        <dbReference type="EMBL" id="MFC7747089.1"/>
    </source>
</evidence>
<organism evidence="1 2">
    <name type="scientific">Lentibacillus kimchii</name>
    <dbReference type="NCBI Taxonomy" id="1542911"/>
    <lineage>
        <taxon>Bacteria</taxon>
        <taxon>Bacillati</taxon>
        <taxon>Bacillota</taxon>
        <taxon>Bacilli</taxon>
        <taxon>Bacillales</taxon>
        <taxon>Bacillaceae</taxon>
        <taxon>Lentibacillus</taxon>
    </lineage>
</organism>
<keyword evidence="2" id="KW-1185">Reference proteome</keyword>
<sequence length="46" mass="5512">MRTYNEQENDNYHFMGARYINNSIFSELFMYLALCVGTLENEEKLV</sequence>